<evidence type="ECO:0000256" key="2">
    <source>
        <dbReference type="ARBA" id="ARBA00022723"/>
    </source>
</evidence>
<dbReference type="PANTHER" id="PTHR32329:SF7">
    <property type="entry name" value="ACTIVATOR OF 2-HYDROXYACYL-COA-HYDRATASE"/>
    <property type="match status" value="1"/>
</dbReference>
<dbReference type="InterPro" id="IPR008275">
    <property type="entry name" value="CoA_E_activase_dom"/>
</dbReference>
<dbReference type="PANTHER" id="PTHR32329">
    <property type="entry name" value="BIFUNCTIONAL PROTEIN [INCLUDES 2-HYDROXYACYL-COA DEHYDRATASE (N-TER) AND ITS ACTIVATOR DOMAIN (C_TERM)-RELATED"/>
    <property type="match status" value="1"/>
</dbReference>
<dbReference type="Pfam" id="PF09989">
    <property type="entry name" value="DUF2229"/>
    <property type="match status" value="1"/>
</dbReference>
<proteinExistence type="predicted"/>
<comment type="cofactor">
    <cofactor evidence="1">
        <name>[4Fe-4S] cluster</name>
        <dbReference type="ChEBI" id="CHEBI:49883"/>
    </cofactor>
</comment>
<evidence type="ECO:0000313" key="7">
    <source>
        <dbReference type="EMBL" id="BDG05079.1"/>
    </source>
</evidence>
<dbReference type="CDD" id="cd24034">
    <property type="entry name" value="ASKHA_NBD_O66634-like_rpt1"/>
    <property type="match status" value="1"/>
</dbReference>
<evidence type="ECO:0000259" key="5">
    <source>
        <dbReference type="Pfam" id="PF01869"/>
    </source>
</evidence>
<protein>
    <submittedName>
        <fullName evidence="7">2-hydroxyglutaryl-CoA dehydratase</fullName>
    </submittedName>
</protein>
<dbReference type="NCBIfam" id="TIGR00241">
    <property type="entry name" value="CoA_E_activ"/>
    <property type="match status" value="1"/>
</dbReference>
<dbReference type="InterPro" id="IPR018709">
    <property type="entry name" value="CoA_activase_DUF2229"/>
</dbReference>
<reference evidence="8" key="1">
    <citation type="journal article" date="2022" name="Int. J. Syst. Evol. Microbiol.">
        <title>Anaeromyxobacter oryzae sp. nov., Anaeromyxobacter diazotrophicus sp. nov. and Anaeromyxobacter paludicola sp. nov., isolated from paddy soils.</title>
        <authorList>
            <person name="Itoh H."/>
            <person name="Xu Z."/>
            <person name="Mise K."/>
            <person name="Masuda Y."/>
            <person name="Ushijima N."/>
            <person name="Hayakawa C."/>
            <person name="Shiratori Y."/>
            <person name="Senoo K."/>
        </authorList>
    </citation>
    <scope>NUCLEOTIDE SEQUENCE [LARGE SCALE GENOMIC DNA]</scope>
    <source>
        <strain evidence="8">Red232</strain>
    </source>
</reference>
<feature type="domain" description="ATPase BadF/BadG/BcrA/BcrD type" evidence="5">
    <location>
        <begin position="91"/>
        <end position="256"/>
    </location>
</feature>
<sequence length="1458" mass="159401">MATTSVQRAFGLCVGASTVTAVELRRDREDEAPRVAGVVRRNHQGNPKDVLVDVMAGLATGDAPVLITGRSLRTSVELPSIAEPEATEYALRQVARGERYDTLVSAGGETFMVYALDTEQRIAAVHTGNKCASGTGEFFLQQTRRMDLSLERAVELGLKGRPYAVSGRCSVFCKSDCTHALNKGEPIENVTAGLCEMIASKVADLCARIPHRKVMLVGGTALNAAVVRHLEARLGGRVHVPPEAAWFEALGAALAAFERGSPVAPGRPLVRAGHSSFDFLPPLRGAESLVRFESLEYATAAPGDRCVVGLDVGSTTTKAVLLRVGDDRFLGSIYLRTSGDPVEASRACFRALLQRLAGTRVEVIGIGVTGSGRHIAGLYALTEGVVNEIVAHAAAAAFFDPEVDTIFEIGGQDAKYTHLTHGVASDYAMNEACSAGTGSFLEESAFESFHLHADEIAPLALAARRPPNFNDQCAAFISSDVKNAVHEGISREDVLAGLVYSICLNYMNRVKGHRPVGEKIFMQGGVCYNAAVPLAMAAVLGKPIVVPPEPGLMGAFGVALEVKKRIGLGLLEARRFDLAAIAARQVVHEEPFTCPGGRERCDLKCRISRVVVEGKTYPFGGACAKYYDLHRGHGAVDAERQDLVKVRTRLLFEKYATTAPAGAGPTVGINRALLTHGVFPLYHRFFTALGCRVVVPDRMNEAALTRQTTSLCYPSQLAIGFFDRLTEQAPDWYFLPQVRELWVPGGDDRQDFCATCLFSQGEPYWLPAAFEDKAVRGRVLAPTLNFREGYASQVRAFVDLGHRLGFSRRAAEAAFGSAVEVQHAFEQECREIGRAALERLRATPGAFACVLFGRPHNALTDDANKGIPRKLASRDVLVIPYDMLDARGEELPDPFRASMHWEIGQKLLRTARLVARDEQLYAVYATSFLCAFDSFLVPHVRRLLGPKPSLTLELDAHTADAGINTRIDAFLDVVRNHRQLRRTPPVSGDFRPSRLEADGDQQVFVDSAGRRTPFKDPSVKVLLPSMGDLSTRALAAAMQRVGVHAVALPPGDEEVRRLGRSVLTGKECIPLIAILGSFLRYLEHHRRPGEKLAIFMPRAHGYCRLGQYFVTTELLIRERRIPDAVPFYFAGEVGYAGMGSEFSLVAWKAIVVSDVLDDVRNALLALAVDVPGALAVLEKEFARVVEIIAGRSDVDLYRQLEATSARLAAIPLRLPLADAPQVVITGEIFVRRDGWSNGGLARILAEKGFVARSASIHEWLFYNNHLIKKGVWKPRYRLKDWFEFYVSDAVQLVTERKIKDILGRSGLYDPERIDVSEYDRYSEHLISHRLTGEPGLSTGKILKDGLDKVAGFVNIGPFGCMVTRFTEAVASNHLRQEDRARAYAQAGVPYEGGRFGPDDRIPFLTIEVDGNPYPQLLVAKLESFCLQARRIAERQGKTVLERGHLAGPRRCDGGAVRG</sequence>
<dbReference type="InterPro" id="IPR051805">
    <property type="entry name" value="Dehydratase_Activator_Redct"/>
</dbReference>
<dbReference type="SUPFAM" id="SSF53067">
    <property type="entry name" value="Actin-like ATPase domain"/>
    <property type="match status" value="2"/>
</dbReference>
<evidence type="ECO:0000259" key="6">
    <source>
        <dbReference type="Pfam" id="PF09989"/>
    </source>
</evidence>
<evidence type="ECO:0000256" key="3">
    <source>
        <dbReference type="ARBA" id="ARBA00023004"/>
    </source>
</evidence>
<evidence type="ECO:0000256" key="1">
    <source>
        <dbReference type="ARBA" id="ARBA00001966"/>
    </source>
</evidence>
<keyword evidence="2" id="KW-0479">Metal-binding</keyword>
<dbReference type="Proteomes" id="UP001162891">
    <property type="component" value="Chromosome"/>
</dbReference>
<feature type="domain" description="DUF2229" evidence="6">
    <location>
        <begin position="666"/>
        <end position="884"/>
    </location>
</feature>
<name>A0ABM7WZV9_9BACT</name>
<keyword evidence="4" id="KW-0411">Iron-sulfur</keyword>
<dbReference type="RefSeq" id="WP_248353620.1">
    <property type="nucleotide sequence ID" value="NZ_AP025591.1"/>
</dbReference>
<dbReference type="Gene3D" id="3.30.420.40">
    <property type="match status" value="4"/>
</dbReference>
<feature type="domain" description="ATPase BadF/BadG/BcrA/BcrD type" evidence="5">
    <location>
        <begin position="308"/>
        <end position="560"/>
    </location>
</feature>
<dbReference type="InterPro" id="IPR043129">
    <property type="entry name" value="ATPase_NBD"/>
</dbReference>
<organism evidence="7 8">
    <name type="scientific">Anaeromyxobacter oryzae</name>
    <dbReference type="NCBI Taxonomy" id="2918170"/>
    <lineage>
        <taxon>Bacteria</taxon>
        <taxon>Pseudomonadati</taxon>
        <taxon>Myxococcota</taxon>
        <taxon>Myxococcia</taxon>
        <taxon>Myxococcales</taxon>
        <taxon>Cystobacterineae</taxon>
        <taxon>Anaeromyxobacteraceae</taxon>
        <taxon>Anaeromyxobacter</taxon>
    </lineage>
</organism>
<accession>A0ABM7WZV9</accession>
<keyword evidence="8" id="KW-1185">Reference proteome</keyword>
<gene>
    <name evidence="7" type="ORF">AMOR_40750</name>
</gene>
<keyword evidence="3" id="KW-0408">Iron</keyword>
<dbReference type="InterPro" id="IPR002731">
    <property type="entry name" value="ATPase_BadF"/>
</dbReference>
<evidence type="ECO:0000313" key="8">
    <source>
        <dbReference type="Proteomes" id="UP001162891"/>
    </source>
</evidence>
<dbReference type="EMBL" id="AP025591">
    <property type="protein sequence ID" value="BDG05079.1"/>
    <property type="molecule type" value="Genomic_DNA"/>
</dbReference>
<evidence type="ECO:0000256" key="4">
    <source>
        <dbReference type="ARBA" id="ARBA00023014"/>
    </source>
</evidence>
<dbReference type="Pfam" id="PF01869">
    <property type="entry name" value="BcrAD_BadFG"/>
    <property type="match status" value="2"/>
</dbReference>
<dbReference type="CDD" id="cd24035">
    <property type="entry name" value="ASKHA_NBD_O66634-like_rpt2"/>
    <property type="match status" value="1"/>
</dbReference>